<dbReference type="GO" id="GO:0060003">
    <property type="term" value="P:copper ion export"/>
    <property type="evidence" value="ECO:0007669"/>
    <property type="project" value="TreeGrafter"/>
</dbReference>
<reference evidence="8" key="1">
    <citation type="journal article" date="2014" name="Int. J. Syst. Evol. Microbiol.">
        <title>Complete genome sequence of Corynebacterium casei LMG S-19264T (=DSM 44701T), isolated from a smear-ripened cheese.</title>
        <authorList>
            <consortium name="US DOE Joint Genome Institute (JGI-PGF)"/>
            <person name="Walter F."/>
            <person name="Albersmeier A."/>
            <person name="Kalinowski J."/>
            <person name="Ruckert C."/>
        </authorList>
    </citation>
    <scope>NUCLEOTIDE SEQUENCE</scope>
    <source>
        <strain evidence="8">CGMCC 1.12195</strain>
    </source>
</reference>
<dbReference type="Gene3D" id="2.40.30.170">
    <property type="match status" value="1"/>
</dbReference>
<dbReference type="Pfam" id="PF25954">
    <property type="entry name" value="Beta-barrel_RND_2"/>
    <property type="match status" value="1"/>
</dbReference>
<dbReference type="RefSeq" id="WP_188507534.1">
    <property type="nucleotide sequence ID" value="NZ_BMER01000004.1"/>
</dbReference>
<evidence type="ECO:0000313" key="8">
    <source>
        <dbReference type="EMBL" id="GGG97825.1"/>
    </source>
</evidence>
<keyword evidence="5" id="KW-0732">Signal</keyword>
<evidence type="ECO:0000256" key="2">
    <source>
        <dbReference type="ARBA" id="ARBA00022448"/>
    </source>
</evidence>
<feature type="compositionally biased region" description="Basic and acidic residues" evidence="4">
    <location>
        <begin position="30"/>
        <end position="48"/>
    </location>
</feature>
<reference evidence="8" key="2">
    <citation type="submission" date="2020-09" db="EMBL/GenBank/DDBJ databases">
        <authorList>
            <person name="Sun Q."/>
            <person name="Zhou Y."/>
        </authorList>
    </citation>
    <scope>NUCLEOTIDE SEQUENCE</scope>
    <source>
        <strain evidence="8">CGMCC 1.12195</strain>
    </source>
</reference>
<protein>
    <submittedName>
        <fullName evidence="8">Hemolysin D</fullName>
    </submittedName>
</protein>
<feature type="domain" description="CusB-like beta-barrel" evidence="6">
    <location>
        <begin position="244"/>
        <end position="316"/>
    </location>
</feature>
<dbReference type="GO" id="GO:0015679">
    <property type="term" value="P:plasma membrane copper ion transport"/>
    <property type="evidence" value="ECO:0007669"/>
    <property type="project" value="TreeGrafter"/>
</dbReference>
<feature type="coiled-coil region" evidence="3">
    <location>
        <begin position="159"/>
        <end position="186"/>
    </location>
</feature>
<dbReference type="Pfam" id="PF25973">
    <property type="entry name" value="BSH_CzcB"/>
    <property type="match status" value="1"/>
</dbReference>
<dbReference type="PANTHER" id="PTHR30097:SF4">
    <property type="entry name" value="SLR6042 PROTEIN"/>
    <property type="match status" value="1"/>
</dbReference>
<feature type="region of interest" description="Disordered" evidence="4">
    <location>
        <begin position="30"/>
        <end position="53"/>
    </location>
</feature>
<dbReference type="InterPro" id="IPR058792">
    <property type="entry name" value="Beta-barrel_RND_2"/>
</dbReference>
<dbReference type="InterPro" id="IPR051909">
    <property type="entry name" value="MFP_Cation_Efflux"/>
</dbReference>
<evidence type="ECO:0000259" key="6">
    <source>
        <dbReference type="Pfam" id="PF25954"/>
    </source>
</evidence>
<organism evidence="8 9">
    <name type="scientific">Parapedobacter pyrenivorans</name>
    <dbReference type="NCBI Taxonomy" id="1305674"/>
    <lineage>
        <taxon>Bacteria</taxon>
        <taxon>Pseudomonadati</taxon>
        <taxon>Bacteroidota</taxon>
        <taxon>Sphingobacteriia</taxon>
        <taxon>Sphingobacteriales</taxon>
        <taxon>Sphingobacteriaceae</taxon>
        <taxon>Parapedobacter</taxon>
    </lineage>
</organism>
<dbReference type="SUPFAM" id="SSF111369">
    <property type="entry name" value="HlyD-like secretion proteins"/>
    <property type="match status" value="1"/>
</dbReference>
<dbReference type="InterPro" id="IPR058647">
    <property type="entry name" value="BSH_CzcB-like"/>
</dbReference>
<evidence type="ECO:0000313" key="9">
    <source>
        <dbReference type="Proteomes" id="UP000660862"/>
    </source>
</evidence>
<comment type="similarity">
    <text evidence="1">Belongs to the membrane fusion protein (MFP) (TC 8.A.1) family.</text>
</comment>
<name>A0A917HY70_9SPHI</name>
<gene>
    <name evidence="8" type="ORF">GCM10007415_36630</name>
</gene>
<evidence type="ECO:0000256" key="3">
    <source>
        <dbReference type="SAM" id="Coils"/>
    </source>
</evidence>
<dbReference type="Proteomes" id="UP000660862">
    <property type="component" value="Unassembled WGS sequence"/>
</dbReference>
<keyword evidence="3" id="KW-0175">Coiled coil</keyword>
<dbReference type="GO" id="GO:0022857">
    <property type="term" value="F:transmembrane transporter activity"/>
    <property type="evidence" value="ECO:0007669"/>
    <property type="project" value="InterPro"/>
</dbReference>
<dbReference type="PANTHER" id="PTHR30097">
    <property type="entry name" value="CATION EFFLUX SYSTEM PROTEIN CUSB"/>
    <property type="match status" value="1"/>
</dbReference>
<evidence type="ECO:0000256" key="4">
    <source>
        <dbReference type="SAM" id="MobiDB-lite"/>
    </source>
</evidence>
<comment type="caution">
    <text evidence="8">The sequence shown here is derived from an EMBL/GenBank/DDBJ whole genome shotgun (WGS) entry which is preliminary data.</text>
</comment>
<dbReference type="AlphaFoldDB" id="A0A917HY70"/>
<dbReference type="EMBL" id="BMER01000004">
    <property type="protein sequence ID" value="GGG97825.1"/>
    <property type="molecule type" value="Genomic_DNA"/>
</dbReference>
<dbReference type="GO" id="GO:0016020">
    <property type="term" value="C:membrane"/>
    <property type="evidence" value="ECO:0007669"/>
    <property type="project" value="InterPro"/>
</dbReference>
<proteinExistence type="inferred from homology"/>
<feature type="chain" id="PRO_5037275015" evidence="5">
    <location>
        <begin position="27"/>
        <end position="423"/>
    </location>
</feature>
<evidence type="ECO:0000256" key="5">
    <source>
        <dbReference type="SAM" id="SignalP"/>
    </source>
</evidence>
<keyword evidence="2" id="KW-0813">Transport</keyword>
<evidence type="ECO:0000256" key="1">
    <source>
        <dbReference type="ARBA" id="ARBA00009477"/>
    </source>
</evidence>
<dbReference type="Gene3D" id="2.40.50.100">
    <property type="match status" value="1"/>
</dbReference>
<feature type="domain" description="CzcB-like barrel-sandwich hybrid" evidence="7">
    <location>
        <begin position="100"/>
        <end position="238"/>
    </location>
</feature>
<dbReference type="GO" id="GO:0030313">
    <property type="term" value="C:cell envelope"/>
    <property type="evidence" value="ECO:0007669"/>
    <property type="project" value="TreeGrafter"/>
</dbReference>
<evidence type="ECO:0000259" key="7">
    <source>
        <dbReference type="Pfam" id="PF25973"/>
    </source>
</evidence>
<keyword evidence="9" id="KW-1185">Reference proteome</keyword>
<sequence>MNLNISKTIAVLGVAVAALLFIGCNSHDPDDGHDHGEPAEAYGEKGYDDEPTTSLTPEQLKAAGIMLGDIELKNLTATIKVNGSLRVPNRNSADATSLYGGVIKTLNVELGDNVRKGQVIATIENPQFVQLQEEYLTVGSQLILAEQELGRQQELNAGNAGAKKNLQDATSNLAILSARKASLQQQIELMGISPSSINSSSLKNILVIASPLSGTISNVFAKIGSYVDVSSPIAEIVDNSQLHLDLQVFEQDLPKIKVGQLITFTITNNPAVNYSAKVYNIGSSFQNESKTVAVHSMIQGDKSGLIDGMNVTAMVNLENVSTPTVMDDAIVEADGKFYIFVHVDKTAQATHDETDHDHEAVEDQHHNESVSFEKIEVAKGVSYMGYTAITAVKTVPDDAKVVTKGAFFINAKMSESGEHAHAH</sequence>
<dbReference type="NCBIfam" id="TIGR01730">
    <property type="entry name" value="RND_mfp"/>
    <property type="match status" value="1"/>
</dbReference>
<dbReference type="PROSITE" id="PS51257">
    <property type="entry name" value="PROKAR_LIPOPROTEIN"/>
    <property type="match status" value="1"/>
</dbReference>
<dbReference type="InterPro" id="IPR006143">
    <property type="entry name" value="RND_pump_MFP"/>
</dbReference>
<feature type="signal peptide" evidence="5">
    <location>
        <begin position="1"/>
        <end position="26"/>
    </location>
</feature>
<accession>A0A917HY70</accession>